<keyword evidence="3" id="KW-1133">Transmembrane helix</keyword>
<dbReference type="KEGG" id="enn:FRE64_15310"/>
<evidence type="ECO:0000313" key="5">
    <source>
        <dbReference type="Proteomes" id="UP000318453"/>
    </source>
</evidence>
<keyword evidence="1" id="KW-0175">Coiled coil</keyword>
<dbReference type="EMBL" id="CP042326">
    <property type="protein sequence ID" value="QDZ41191.1"/>
    <property type="molecule type" value="Genomic_DNA"/>
</dbReference>
<keyword evidence="3" id="KW-0812">Transmembrane</keyword>
<feature type="transmembrane region" description="Helical" evidence="3">
    <location>
        <begin position="152"/>
        <end position="170"/>
    </location>
</feature>
<evidence type="ECO:0000256" key="1">
    <source>
        <dbReference type="SAM" id="Coils"/>
    </source>
</evidence>
<accession>A0A5B8NRP9</accession>
<reference evidence="4" key="1">
    <citation type="submission" date="2019-08" db="EMBL/GenBank/DDBJ databases">
        <title>Carotenoids and Carotenoid Binding Proteins in the Halophilic Cyanobacterium Euhalothece sp. ZM00.</title>
        <authorList>
            <person name="Cho S.M."/>
            <person name="Song J.Y."/>
            <person name="Park Y.-I."/>
        </authorList>
    </citation>
    <scope>NUCLEOTIDE SEQUENCE [LARGE SCALE GENOMIC DNA]</scope>
    <source>
        <strain evidence="4">Z-M001</strain>
    </source>
</reference>
<feature type="transmembrane region" description="Helical" evidence="3">
    <location>
        <begin position="182"/>
        <end position="198"/>
    </location>
</feature>
<feature type="coiled-coil region" evidence="1">
    <location>
        <begin position="18"/>
        <end position="45"/>
    </location>
</feature>
<keyword evidence="5" id="KW-1185">Reference proteome</keyword>
<keyword evidence="3" id="KW-0472">Membrane</keyword>
<dbReference type="PANTHER" id="PTHR33372">
    <property type="match status" value="1"/>
</dbReference>
<dbReference type="SUPFAM" id="SSF46565">
    <property type="entry name" value="Chaperone J-domain"/>
    <property type="match status" value="1"/>
</dbReference>
<dbReference type="RefSeq" id="WP_146297026.1">
    <property type="nucleotide sequence ID" value="NZ_CP042326.1"/>
</dbReference>
<gene>
    <name evidence="4" type="ORF">FRE64_15310</name>
</gene>
<dbReference type="Pfam" id="PF11833">
    <property type="entry name" value="CPP1-like"/>
    <property type="match status" value="1"/>
</dbReference>
<evidence type="ECO:0000256" key="2">
    <source>
        <dbReference type="SAM" id="MobiDB-lite"/>
    </source>
</evidence>
<dbReference type="OrthoDB" id="483084at2"/>
<protein>
    <submittedName>
        <fullName evidence="4">Molecular chaperone DnaJ</fullName>
    </submittedName>
</protein>
<feature type="transmembrane region" description="Helical" evidence="3">
    <location>
        <begin position="111"/>
        <end position="140"/>
    </location>
</feature>
<dbReference type="InterPro" id="IPR021788">
    <property type="entry name" value="CPP1-like"/>
</dbReference>
<dbReference type="Proteomes" id="UP000318453">
    <property type="component" value="Chromosome"/>
</dbReference>
<feature type="region of interest" description="Disordered" evidence="2">
    <location>
        <begin position="67"/>
        <end position="89"/>
    </location>
</feature>
<name>A0A5B8NRP9_9CHRO</name>
<organism evidence="4 5">
    <name type="scientific">Euhalothece natronophila Z-M001</name>
    <dbReference type="NCBI Taxonomy" id="522448"/>
    <lineage>
        <taxon>Bacteria</taxon>
        <taxon>Bacillati</taxon>
        <taxon>Cyanobacteriota</taxon>
        <taxon>Cyanophyceae</taxon>
        <taxon>Oscillatoriophycideae</taxon>
        <taxon>Chroococcales</taxon>
        <taxon>Halothecacae</taxon>
        <taxon>Halothece cluster</taxon>
        <taxon>Euhalothece</taxon>
    </lineage>
</organism>
<evidence type="ECO:0000313" key="4">
    <source>
        <dbReference type="EMBL" id="QDZ41191.1"/>
    </source>
</evidence>
<dbReference type="PANTHER" id="PTHR33372:SF2">
    <property type="entry name" value="PROTEIN CHAPERONE-LIKE PROTEIN OF POR1, CHLOROPLASTIC"/>
    <property type="match status" value="1"/>
</dbReference>
<evidence type="ECO:0000256" key="3">
    <source>
        <dbReference type="SAM" id="Phobius"/>
    </source>
</evidence>
<dbReference type="AlphaFoldDB" id="A0A5B8NRP9"/>
<proteinExistence type="predicted"/>
<dbReference type="InterPro" id="IPR036869">
    <property type="entry name" value="J_dom_sf"/>
</dbReference>
<sequence length="199" mass="22233">MSEQNPYQQLGVTEDASFEEIQEAKLRLMKEYENDQRQKDAVEAAYDSVIMERLRLRQEGKIKVPERIRFPERAKPPKPSPQQVNQSSSPAWLQRLLDTPSRNDLLISSGIYVLLAVLTLTTNGNASLMLSLGFAGSVYLLNRKENRFGRSLLISLVGLLIGVGIGSAIADIVATGMPAEQFTSLTVLFLFWLSSSFLR</sequence>